<feature type="region of interest" description="Disordered" evidence="5">
    <location>
        <begin position="155"/>
        <end position="213"/>
    </location>
</feature>
<feature type="domain" description="BTB" evidence="6">
    <location>
        <begin position="275"/>
        <end position="341"/>
    </location>
</feature>
<dbReference type="Pfam" id="PF24570">
    <property type="entry name" value="BACK_BPM_SPOP"/>
    <property type="match status" value="1"/>
</dbReference>
<dbReference type="Gene3D" id="3.30.710.10">
    <property type="entry name" value="Potassium Channel Kv1.1, Chain A"/>
    <property type="match status" value="1"/>
</dbReference>
<dbReference type="InterPro" id="IPR011333">
    <property type="entry name" value="SKP1/BTB/POZ_sf"/>
</dbReference>
<evidence type="ECO:0000256" key="3">
    <source>
        <dbReference type="ARBA" id="ARBA00022786"/>
    </source>
</evidence>
<dbReference type="AlphaFoldDB" id="A0A976IEY8"/>
<evidence type="ECO:0000256" key="4">
    <source>
        <dbReference type="ARBA" id="ARBA00023242"/>
    </source>
</evidence>
<keyword evidence="8" id="KW-1185">Reference proteome</keyword>
<dbReference type="Proteomes" id="UP000294530">
    <property type="component" value="Unassembled WGS sequence"/>
</dbReference>
<comment type="subcellular location">
    <subcellularLocation>
        <location evidence="1">Nucleus</location>
    </subcellularLocation>
</comment>
<dbReference type="OrthoDB" id="45365at2759"/>
<evidence type="ECO:0000313" key="8">
    <source>
        <dbReference type="Proteomes" id="UP000294530"/>
    </source>
</evidence>
<protein>
    <recommendedName>
        <fullName evidence="6">BTB domain-containing protein</fullName>
    </recommendedName>
</protein>
<feature type="compositionally biased region" description="Low complexity" evidence="5">
    <location>
        <begin position="179"/>
        <end position="190"/>
    </location>
</feature>
<dbReference type="InterPro" id="IPR056423">
    <property type="entry name" value="BACK_BPM_SPOP"/>
</dbReference>
<organism evidence="7 8">
    <name type="scientific">Bremia lactucae</name>
    <name type="common">Lettuce downy mildew</name>
    <dbReference type="NCBI Taxonomy" id="4779"/>
    <lineage>
        <taxon>Eukaryota</taxon>
        <taxon>Sar</taxon>
        <taxon>Stramenopiles</taxon>
        <taxon>Oomycota</taxon>
        <taxon>Peronosporomycetes</taxon>
        <taxon>Peronosporales</taxon>
        <taxon>Peronosporaceae</taxon>
        <taxon>Bremia</taxon>
    </lineage>
</organism>
<comment type="caution">
    <text evidence="7">The sequence shown here is derived from an EMBL/GenBank/DDBJ whole genome shotgun (WGS) entry which is preliminary data.</text>
</comment>
<dbReference type="InterPro" id="IPR000210">
    <property type="entry name" value="BTB/POZ_dom"/>
</dbReference>
<evidence type="ECO:0000259" key="6">
    <source>
        <dbReference type="PROSITE" id="PS50097"/>
    </source>
</evidence>
<gene>
    <name evidence="7" type="ORF">CCR75_000944</name>
</gene>
<dbReference type="SUPFAM" id="SSF54695">
    <property type="entry name" value="POZ domain"/>
    <property type="match status" value="1"/>
</dbReference>
<dbReference type="EMBL" id="SHOA02000016">
    <property type="protein sequence ID" value="TDH68985.1"/>
    <property type="molecule type" value="Genomic_DNA"/>
</dbReference>
<name>A0A976IEY8_BRELC</name>
<keyword evidence="4" id="KW-0539">Nucleus</keyword>
<dbReference type="Pfam" id="PF00651">
    <property type="entry name" value="BTB"/>
    <property type="match status" value="1"/>
</dbReference>
<evidence type="ECO:0000313" key="7">
    <source>
        <dbReference type="EMBL" id="TDH68985.1"/>
    </source>
</evidence>
<dbReference type="GeneID" id="94344720"/>
<accession>A0A976IEY8</accession>
<dbReference type="RefSeq" id="XP_067818484.1">
    <property type="nucleotide sequence ID" value="XM_067959049.1"/>
</dbReference>
<dbReference type="SMART" id="SM00225">
    <property type="entry name" value="BTB"/>
    <property type="match status" value="1"/>
</dbReference>
<evidence type="ECO:0000256" key="5">
    <source>
        <dbReference type="SAM" id="MobiDB-lite"/>
    </source>
</evidence>
<comment type="similarity">
    <text evidence="2">Belongs to the Tdpoz family.</text>
</comment>
<reference evidence="7 8" key="1">
    <citation type="journal article" date="2021" name="Genome Biol.">
        <title>AFLAP: assembly-free linkage analysis pipeline using k-mers from genome sequencing data.</title>
        <authorList>
            <person name="Fletcher K."/>
            <person name="Zhang L."/>
            <person name="Gil J."/>
            <person name="Han R."/>
            <person name="Cavanaugh K."/>
            <person name="Michelmore R."/>
        </authorList>
    </citation>
    <scope>NUCLEOTIDE SEQUENCE [LARGE SCALE GENOMIC DNA]</scope>
    <source>
        <strain evidence="7 8">SF5</strain>
    </source>
</reference>
<dbReference type="PROSITE" id="PS50097">
    <property type="entry name" value="BTB"/>
    <property type="match status" value="1"/>
</dbReference>
<evidence type="ECO:0000256" key="1">
    <source>
        <dbReference type="ARBA" id="ARBA00004123"/>
    </source>
</evidence>
<dbReference type="PANTHER" id="PTHR24413">
    <property type="entry name" value="SPECKLE-TYPE POZ PROTEIN"/>
    <property type="match status" value="1"/>
</dbReference>
<proteinExistence type="inferred from homology"/>
<dbReference type="GO" id="GO:0005634">
    <property type="term" value="C:nucleus"/>
    <property type="evidence" value="ECO:0007669"/>
    <property type="project" value="UniProtKB-SubCell"/>
</dbReference>
<dbReference type="Gene3D" id="1.25.40.420">
    <property type="match status" value="1"/>
</dbReference>
<keyword evidence="3" id="KW-0833">Ubl conjugation pathway</keyword>
<sequence>MASSRWAIEHDELLLSVAGRYGTWPERMHVFTQELHSRRDFLLLPEPAFTLPEIQSHLKKLCNNVPNEPIQSLSNGWYPKRTTLLQQIDANTKDESYEVKTVVFNHAVKEKGWSFRATLDQVKWKLLRIATTEHNQSERGKRAILKDGFVPTFNSTQSSTSDTMESHVKRQKKHDNGISPKSFTSTSSSATEKEEKSILETSVESESENSATFDARSDEPFCFSFDFETSPLLTKQTPKAGLETAVATSPNEAAKHAEDTMGTHLRSLVNNKLLSDVVFVVDSTEFYAHKCICIRNKYFKSLLSDVNLQSRTSRVQVADVSRATFLHVLEFVYTEHVQILSKDVIELYAAANRFQIKNLRRLCSKKLLESLRIDNAATTLLLAIQHNDSTLRDACFAFTLRNLESISKTQAFHDMAKRDPMMVVQIVQHVSTMLNTKSLLQ</sequence>
<evidence type="ECO:0000256" key="2">
    <source>
        <dbReference type="ARBA" id="ARBA00010846"/>
    </source>
</evidence>
<feature type="compositionally biased region" description="Polar residues" evidence="5">
    <location>
        <begin position="199"/>
        <end position="212"/>
    </location>
</feature>
<dbReference type="KEGG" id="blac:94344720"/>